<gene>
    <name evidence="2" type="ORF">AVDCRST_MAG20-1056</name>
</gene>
<dbReference type="EMBL" id="CADCSY010000043">
    <property type="protein sequence ID" value="CAA9228144.1"/>
    <property type="molecule type" value="Genomic_DNA"/>
</dbReference>
<dbReference type="SUPFAM" id="SSF48317">
    <property type="entry name" value="Acid phosphatase/Vanadium-dependent haloperoxidase"/>
    <property type="match status" value="1"/>
</dbReference>
<dbReference type="InterPro" id="IPR036938">
    <property type="entry name" value="PAP2/HPO_sf"/>
</dbReference>
<dbReference type="InterPro" id="IPR000326">
    <property type="entry name" value="PAP2/HPO"/>
</dbReference>
<protein>
    <recommendedName>
        <fullName evidence="1">Phosphatidic acid phosphatase type 2/haloperoxidase domain-containing protein</fullName>
    </recommendedName>
</protein>
<dbReference type="SMART" id="SM00014">
    <property type="entry name" value="acidPPc"/>
    <property type="match status" value="1"/>
</dbReference>
<evidence type="ECO:0000259" key="1">
    <source>
        <dbReference type="SMART" id="SM00014"/>
    </source>
</evidence>
<evidence type="ECO:0000313" key="2">
    <source>
        <dbReference type="EMBL" id="CAA9228144.1"/>
    </source>
</evidence>
<name>A0A6J4HQB1_9ACTN</name>
<reference evidence="2" key="1">
    <citation type="submission" date="2020-02" db="EMBL/GenBank/DDBJ databases">
        <authorList>
            <person name="Meier V. D."/>
        </authorList>
    </citation>
    <scope>NUCLEOTIDE SEQUENCE</scope>
    <source>
        <strain evidence="2">AVDCRST_MAG20</strain>
    </source>
</reference>
<dbReference type="Pfam" id="PF01569">
    <property type="entry name" value="PAP2"/>
    <property type="match status" value="1"/>
</dbReference>
<dbReference type="PANTHER" id="PTHR14969">
    <property type="entry name" value="SPHINGOSINE-1-PHOSPHATE PHOSPHOHYDROLASE"/>
    <property type="match status" value="1"/>
</dbReference>
<sequence>MSSSRPPGPSDETDGAPHHALEAAVAALGVPPDAEHPVAEAAVTALGGTPAGTERPSESPVDAVLPPGLAGLVRRFDVSLDRSFAGLRRNPRTNKAMFAASALGDFSLLWHLIGTARALRSPAHEREALRLGTSLLVESVLINGIVKSFFRRERPEWEQERSHALRKPRSSSFPSGHATSGFMAATLLANGNRRRNPFWYGLASVVAASRVHVRIHHPSDVVAGSLIGVGLGAAARRIWPLPR</sequence>
<organism evidence="2">
    <name type="scientific">uncultured Acidimicrobiales bacterium</name>
    <dbReference type="NCBI Taxonomy" id="310071"/>
    <lineage>
        <taxon>Bacteria</taxon>
        <taxon>Bacillati</taxon>
        <taxon>Actinomycetota</taxon>
        <taxon>Acidimicrobiia</taxon>
        <taxon>Acidimicrobiales</taxon>
        <taxon>environmental samples</taxon>
    </lineage>
</organism>
<dbReference type="CDD" id="cd01610">
    <property type="entry name" value="PAP2_like"/>
    <property type="match status" value="1"/>
</dbReference>
<proteinExistence type="predicted"/>
<dbReference type="PANTHER" id="PTHR14969:SF13">
    <property type="entry name" value="AT30094P"/>
    <property type="match status" value="1"/>
</dbReference>
<feature type="domain" description="Phosphatidic acid phosphatase type 2/haloperoxidase" evidence="1">
    <location>
        <begin position="129"/>
        <end position="236"/>
    </location>
</feature>
<dbReference type="Gene3D" id="1.20.144.10">
    <property type="entry name" value="Phosphatidic acid phosphatase type 2/haloperoxidase"/>
    <property type="match status" value="1"/>
</dbReference>
<accession>A0A6J4HQB1</accession>
<dbReference type="AlphaFoldDB" id="A0A6J4HQB1"/>